<feature type="region of interest" description="Disordered" evidence="1">
    <location>
        <begin position="103"/>
        <end position="146"/>
    </location>
</feature>
<dbReference type="STRING" id="292415.Tbd_1828"/>
<sequence>MSRGTRQSDYLTPGQFWSVSWSRAAHEQSRRLLMLAHTPPADTGIPPVFGVSVLSELIQKSPASILADRSRAPHRVPPSCEPPGSRQPLWILADVLDWLRHYQRPSVPPPAATAPDTPRRRGPGRPPKAEQARRAAAAQAQKGGAQ</sequence>
<feature type="compositionally biased region" description="Low complexity" evidence="1">
    <location>
        <begin position="134"/>
        <end position="146"/>
    </location>
</feature>
<protein>
    <submittedName>
        <fullName evidence="2">Uncharacterized protein</fullName>
    </submittedName>
</protein>
<dbReference type="HOGENOM" id="CLU_1776611_0_0_4"/>
<name>Q3SHV2_THIDA</name>
<dbReference type="KEGG" id="tbd:Tbd_1828"/>
<evidence type="ECO:0000313" key="3">
    <source>
        <dbReference type="Proteomes" id="UP000008291"/>
    </source>
</evidence>
<dbReference type="Proteomes" id="UP000008291">
    <property type="component" value="Chromosome"/>
</dbReference>
<proteinExistence type="predicted"/>
<accession>Q3SHV2</accession>
<reference evidence="2 3" key="1">
    <citation type="journal article" date="2006" name="J. Bacteriol.">
        <title>The genome sequence of the obligately chemolithoautotrophic, facultatively anaerobic bacterium Thiobacillus denitrificans.</title>
        <authorList>
            <person name="Beller H.R."/>
            <person name="Chain P.S."/>
            <person name="Letain T.E."/>
            <person name="Chakicherla A."/>
            <person name="Larimer F.W."/>
            <person name="Richardson P.M."/>
            <person name="Coleman M.A."/>
            <person name="Wood A.P."/>
            <person name="Kelly D.P."/>
        </authorList>
    </citation>
    <scope>NUCLEOTIDE SEQUENCE [LARGE SCALE GENOMIC DNA]</scope>
    <source>
        <strain evidence="2 3">ATCC 25259</strain>
    </source>
</reference>
<keyword evidence="3" id="KW-1185">Reference proteome</keyword>
<evidence type="ECO:0000313" key="2">
    <source>
        <dbReference type="EMBL" id="AAZ97781.1"/>
    </source>
</evidence>
<organism evidence="2 3">
    <name type="scientific">Thiobacillus denitrificans (strain ATCC 25259 / T1)</name>
    <dbReference type="NCBI Taxonomy" id="292415"/>
    <lineage>
        <taxon>Bacteria</taxon>
        <taxon>Pseudomonadati</taxon>
        <taxon>Pseudomonadota</taxon>
        <taxon>Betaproteobacteria</taxon>
        <taxon>Nitrosomonadales</taxon>
        <taxon>Thiobacillaceae</taxon>
        <taxon>Thiobacillus</taxon>
    </lineage>
</organism>
<dbReference type="AlphaFoldDB" id="Q3SHV2"/>
<dbReference type="EMBL" id="CP000116">
    <property type="protein sequence ID" value="AAZ97781.1"/>
    <property type="molecule type" value="Genomic_DNA"/>
</dbReference>
<feature type="region of interest" description="Disordered" evidence="1">
    <location>
        <begin position="65"/>
        <end position="87"/>
    </location>
</feature>
<gene>
    <name evidence="2" type="ordered locus">Tbd_1828</name>
</gene>
<evidence type="ECO:0000256" key="1">
    <source>
        <dbReference type="SAM" id="MobiDB-lite"/>
    </source>
</evidence>